<feature type="transmembrane region" description="Helical" evidence="6">
    <location>
        <begin position="197"/>
        <end position="220"/>
    </location>
</feature>
<dbReference type="GO" id="GO:0048240">
    <property type="term" value="P:sperm capacitation"/>
    <property type="evidence" value="ECO:0007669"/>
    <property type="project" value="TreeGrafter"/>
</dbReference>
<feature type="transmembrane region" description="Helical" evidence="6">
    <location>
        <begin position="266"/>
        <end position="287"/>
    </location>
</feature>
<comment type="caution">
    <text evidence="8">The sequence shown here is derived from an EMBL/GenBank/DDBJ whole genome shotgun (WGS) entry which is preliminary data.</text>
</comment>
<evidence type="ECO:0000313" key="9">
    <source>
        <dbReference type="Proteomes" id="UP001474421"/>
    </source>
</evidence>
<evidence type="ECO:0000256" key="1">
    <source>
        <dbReference type="ARBA" id="ARBA00004141"/>
    </source>
</evidence>
<feature type="transmembrane region" description="Helical" evidence="6">
    <location>
        <begin position="227"/>
        <end position="246"/>
    </location>
</feature>
<evidence type="ECO:0000256" key="3">
    <source>
        <dbReference type="ARBA" id="ARBA00022989"/>
    </source>
</evidence>
<sequence>MSCFRNQDIARKLRTSCGLYLKSNFKQSDQYYRKSSLNELETPLISCKDIIRAQDDWDVEEFISKTCMGRFLHHPAFKILLATLVIGNAIVIALRTEPTLEEKYFGLFSAIDTIVLSFLICEVILNWYYGFCLYWKDGWNIINFCIVLYLCIGLIIPLLENETVFRMVRVMRLIQVCSLVSGLARMIQVILQSIPDMANIMILLFAIMLVFSVFGVTLFGTLVPKHFGNLGTALYSLFICVTQDGWINIYNDFEHEGKALEIGGALYFFIFITFGAFIFANLLVAVVTTNLEQSMAAYHEKKQLKTNFPSLGGFAGFDDGTDDDFTASQSEAVHIKEVIQGTPMVHHQELLSFGNLANLNETTCEDLCLVLEAIHENLKEYQMIRDELDQIVQEVRSLKFNVDQEQEIVLRNIRGANISETMIANNTIYAKTGDVLSTLMNLEKSHLLDREYQKGEVKSAAMRALRQSALDESTMGRRQTLPAKFDKQQRNSPAGMTQRDTLQSNVTESSMDSGQNNEMSAPPPSRASTDQSQRYPDSLSGSSEDKNQYRKNQ</sequence>
<evidence type="ECO:0000256" key="4">
    <source>
        <dbReference type="ARBA" id="ARBA00023136"/>
    </source>
</evidence>
<keyword evidence="9" id="KW-1185">Reference proteome</keyword>
<keyword evidence="2 6" id="KW-0812">Transmembrane</keyword>
<evidence type="ECO:0000313" key="8">
    <source>
        <dbReference type="EMBL" id="KAK9394687.1"/>
    </source>
</evidence>
<evidence type="ECO:0000256" key="5">
    <source>
        <dbReference type="SAM" id="MobiDB-lite"/>
    </source>
</evidence>
<organism evidence="8 9">
    <name type="scientific">Crotalus adamanteus</name>
    <name type="common">Eastern diamondback rattlesnake</name>
    <dbReference type="NCBI Taxonomy" id="8729"/>
    <lineage>
        <taxon>Eukaryota</taxon>
        <taxon>Metazoa</taxon>
        <taxon>Chordata</taxon>
        <taxon>Craniata</taxon>
        <taxon>Vertebrata</taxon>
        <taxon>Euteleostomi</taxon>
        <taxon>Lepidosauria</taxon>
        <taxon>Squamata</taxon>
        <taxon>Bifurcata</taxon>
        <taxon>Unidentata</taxon>
        <taxon>Episquamata</taxon>
        <taxon>Toxicofera</taxon>
        <taxon>Serpentes</taxon>
        <taxon>Colubroidea</taxon>
        <taxon>Viperidae</taxon>
        <taxon>Crotalinae</taxon>
        <taxon>Crotalus</taxon>
    </lineage>
</organism>
<dbReference type="GO" id="GO:0097228">
    <property type="term" value="C:sperm principal piece"/>
    <property type="evidence" value="ECO:0007669"/>
    <property type="project" value="TreeGrafter"/>
</dbReference>
<evidence type="ECO:0000259" key="7">
    <source>
        <dbReference type="Pfam" id="PF00520"/>
    </source>
</evidence>
<dbReference type="Proteomes" id="UP001474421">
    <property type="component" value="Unassembled WGS sequence"/>
</dbReference>
<feature type="transmembrane region" description="Helical" evidence="6">
    <location>
        <begin position="106"/>
        <end position="129"/>
    </location>
</feature>
<protein>
    <submittedName>
        <fullName evidence="8">Cation channel sperm-associated protein 4-like</fullName>
    </submittedName>
</protein>
<evidence type="ECO:0000256" key="6">
    <source>
        <dbReference type="SAM" id="Phobius"/>
    </source>
</evidence>
<dbReference type="GO" id="GO:0005245">
    <property type="term" value="F:voltage-gated calcium channel activity"/>
    <property type="evidence" value="ECO:0007669"/>
    <property type="project" value="TreeGrafter"/>
</dbReference>
<feature type="transmembrane region" description="Helical" evidence="6">
    <location>
        <begin position="141"/>
        <end position="159"/>
    </location>
</feature>
<reference evidence="8 9" key="1">
    <citation type="journal article" date="2024" name="Proc. Natl. Acad. Sci. U.S.A.">
        <title>The genetic regulatory architecture and epigenomic basis for age-related changes in rattlesnake venom.</title>
        <authorList>
            <person name="Hogan M.P."/>
            <person name="Holding M.L."/>
            <person name="Nystrom G.S."/>
            <person name="Colston T.J."/>
            <person name="Bartlett D.A."/>
            <person name="Mason A.J."/>
            <person name="Ellsworth S.A."/>
            <person name="Rautsaw R.M."/>
            <person name="Lawrence K.C."/>
            <person name="Strickland J.L."/>
            <person name="He B."/>
            <person name="Fraser P."/>
            <person name="Margres M.J."/>
            <person name="Gilbert D.M."/>
            <person name="Gibbs H.L."/>
            <person name="Parkinson C.L."/>
            <person name="Rokyta D.R."/>
        </authorList>
    </citation>
    <scope>NUCLEOTIDE SEQUENCE [LARGE SCALE GENOMIC DNA]</scope>
    <source>
        <strain evidence="8">DRR0105</strain>
    </source>
</reference>
<dbReference type="GO" id="GO:0005227">
    <property type="term" value="F:calcium-activated cation channel activity"/>
    <property type="evidence" value="ECO:0007669"/>
    <property type="project" value="InterPro"/>
</dbReference>
<feature type="transmembrane region" description="Helical" evidence="6">
    <location>
        <begin position="76"/>
        <end position="94"/>
    </location>
</feature>
<feature type="compositionally biased region" description="Polar residues" evidence="5">
    <location>
        <begin position="526"/>
        <end position="542"/>
    </location>
</feature>
<feature type="domain" description="Ion transport" evidence="7">
    <location>
        <begin position="74"/>
        <end position="293"/>
    </location>
</feature>
<keyword evidence="4 6" id="KW-0472">Membrane</keyword>
<dbReference type="GO" id="GO:0001669">
    <property type="term" value="C:acrosomal vesicle"/>
    <property type="evidence" value="ECO:0007669"/>
    <property type="project" value="TreeGrafter"/>
</dbReference>
<dbReference type="InterPro" id="IPR027359">
    <property type="entry name" value="Volt_channel_dom_sf"/>
</dbReference>
<dbReference type="Pfam" id="PF00520">
    <property type="entry name" value="Ion_trans"/>
    <property type="match status" value="1"/>
</dbReference>
<proteinExistence type="predicted"/>
<accession>A0AAW1AY68</accession>
<dbReference type="PANTHER" id="PTHR47077">
    <property type="entry name" value="ION_TRANS DOMAIN-CONTAINING PROTEIN"/>
    <property type="match status" value="1"/>
</dbReference>
<dbReference type="GO" id="GO:0006814">
    <property type="term" value="P:sodium ion transport"/>
    <property type="evidence" value="ECO:0007669"/>
    <property type="project" value="TreeGrafter"/>
</dbReference>
<keyword evidence="3 6" id="KW-1133">Transmembrane helix</keyword>
<dbReference type="GO" id="GO:0036128">
    <property type="term" value="C:CatSper complex"/>
    <property type="evidence" value="ECO:0007669"/>
    <property type="project" value="InterPro"/>
</dbReference>
<dbReference type="EMBL" id="JAOTOJ010000011">
    <property type="protein sequence ID" value="KAK9394687.1"/>
    <property type="molecule type" value="Genomic_DNA"/>
</dbReference>
<feature type="region of interest" description="Disordered" evidence="5">
    <location>
        <begin position="468"/>
        <end position="553"/>
    </location>
</feature>
<dbReference type="InterPro" id="IPR028744">
    <property type="entry name" value="CatSper4"/>
</dbReference>
<dbReference type="InterPro" id="IPR005821">
    <property type="entry name" value="Ion_trans_dom"/>
</dbReference>
<dbReference type="PANTHER" id="PTHR47077:SF1">
    <property type="entry name" value="CATION CHANNEL SPERM-ASSOCIATED PROTEIN 4"/>
    <property type="match status" value="1"/>
</dbReference>
<dbReference type="Gene3D" id="1.10.287.70">
    <property type="match status" value="1"/>
</dbReference>
<gene>
    <name evidence="8" type="ORF">NXF25_015215</name>
</gene>
<feature type="compositionally biased region" description="Polar residues" evidence="5">
    <location>
        <begin position="490"/>
        <end position="519"/>
    </location>
</feature>
<evidence type="ECO:0000256" key="2">
    <source>
        <dbReference type="ARBA" id="ARBA00022692"/>
    </source>
</evidence>
<dbReference type="SUPFAM" id="SSF81324">
    <property type="entry name" value="Voltage-gated potassium channels"/>
    <property type="match status" value="1"/>
</dbReference>
<dbReference type="Gene3D" id="1.20.120.350">
    <property type="entry name" value="Voltage-gated potassium channels. Chain C"/>
    <property type="match status" value="1"/>
</dbReference>
<name>A0AAW1AY68_CROAD</name>
<dbReference type="GO" id="GO:0030317">
    <property type="term" value="P:flagellated sperm motility"/>
    <property type="evidence" value="ECO:0007669"/>
    <property type="project" value="InterPro"/>
</dbReference>
<feature type="compositionally biased region" description="Basic and acidic residues" evidence="5">
    <location>
        <begin position="543"/>
        <end position="553"/>
    </location>
</feature>
<comment type="subcellular location">
    <subcellularLocation>
        <location evidence="1">Membrane</location>
        <topology evidence="1">Multi-pass membrane protein</topology>
    </subcellularLocation>
</comment>
<dbReference type="AlphaFoldDB" id="A0AAW1AY68"/>